<proteinExistence type="predicted"/>
<dbReference type="EMBL" id="JAPDGR010001150">
    <property type="protein sequence ID" value="KAJ2985175.1"/>
    <property type="molecule type" value="Genomic_DNA"/>
</dbReference>
<accession>A0ACC1P357</accession>
<gene>
    <name evidence="1" type="ORF">NUW58_g5676</name>
</gene>
<reference evidence="1" key="1">
    <citation type="submission" date="2022-10" db="EMBL/GenBank/DDBJ databases">
        <title>Genome Sequence of Xylaria curta.</title>
        <authorList>
            <person name="Buettner E."/>
        </authorList>
    </citation>
    <scope>NUCLEOTIDE SEQUENCE</scope>
    <source>
        <strain evidence="1">Babe10</strain>
    </source>
</reference>
<comment type="caution">
    <text evidence="1">The sequence shown here is derived from an EMBL/GenBank/DDBJ whole genome shotgun (WGS) entry which is preliminary data.</text>
</comment>
<keyword evidence="2" id="KW-1185">Reference proteome</keyword>
<name>A0ACC1P357_9PEZI</name>
<protein>
    <submittedName>
        <fullName evidence="1">Uncharacterized protein</fullName>
    </submittedName>
</protein>
<evidence type="ECO:0000313" key="2">
    <source>
        <dbReference type="Proteomes" id="UP001143856"/>
    </source>
</evidence>
<sequence length="184" mass="20652">MPATPIDDAAMFHALMDVYPTDLGSSRHQQPRVFLERRSCKPQKTPFLDRASFKAADMSPVNAPCDCAVKHSKIAKAKSAIRALLGRKPCPLFSDPSQYQVHHDASSSQNDNSREQCQLDRYLRGGRPVDGEEEVLTNRVYSMLVLEDSSVLEYLALERCDPDDLPPDIRRGIERVIKAQVQSL</sequence>
<dbReference type="Proteomes" id="UP001143856">
    <property type="component" value="Unassembled WGS sequence"/>
</dbReference>
<organism evidence="1 2">
    <name type="scientific">Xylaria curta</name>
    <dbReference type="NCBI Taxonomy" id="42375"/>
    <lineage>
        <taxon>Eukaryota</taxon>
        <taxon>Fungi</taxon>
        <taxon>Dikarya</taxon>
        <taxon>Ascomycota</taxon>
        <taxon>Pezizomycotina</taxon>
        <taxon>Sordariomycetes</taxon>
        <taxon>Xylariomycetidae</taxon>
        <taxon>Xylariales</taxon>
        <taxon>Xylariaceae</taxon>
        <taxon>Xylaria</taxon>
    </lineage>
</organism>
<evidence type="ECO:0000313" key="1">
    <source>
        <dbReference type="EMBL" id="KAJ2985175.1"/>
    </source>
</evidence>